<proteinExistence type="predicted"/>
<name>A0A0G4HKU3_9ALVE</name>
<gene>
    <name evidence="2" type="ORF">Cvel_7334</name>
</gene>
<protein>
    <recommendedName>
        <fullName evidence="3">Transmembrane protein</fullName>
    </recommendedName>
</protein>
<sequence length="230" mass="24460">MRRRSLAPPSATTHGRSGSVLSVSLSSLSPSFLILTALRHVLSFTSVYRLKRPYSTGFTADRHRNAPSHFPPFPCTPSLSLFPFISSIAPLNLFFLTHSPLPSLSLPAAAAAVIMLSPFLIPGGPRADSRVGVCTSIVFAVPMPFPPLLVTVEVSPIAFLSLGARLVTQEKIVALRGLVWLQPGCGCTCRAVDRDVQQGGEGQKSTGGTPCALLYPYCSVICLRVPACLS</sequence>
<evidence type="ECO:0000256" key="1">
    <source>
        <dbReference type="SAM" id="Phobius"/>
    </source>
</evidence>
<dbReference type="AlphaFoldDB" id="A0A0G4HKU3"/>
<feature type="transmembrane region" description="Helical" evidence="1">
    <location>
        <begin position="104"/>
        <end position="121"/>
    </location>
</feature>
<organism evidence="2">
    <name type="scientific">Chromera velia CCMP2878</name>
    <dbReference type="NCBI Taxonomy" id="1169474"/>
    <lineage>
        <taxon>Eukaryota</taxon>
        <taxon>Sar</taxon>
        <taxon>Alveolata</taxon>
        <taxon>Colpodellida</taxon>
        <taxon>Chromeraceae</taxon>
        <taxon>Chromera</taxon>
    </lineage>
</organism>
<accession>A0A0G4HKU3</accession>
<keyword evidence="1" id="KW-0812">Transmembrane</keyword>
<evidence type="ECO:0008006" key="3">
    <source>
        <dbReference type="Google" id="ProtNLM"/>
    </source>
</evidence>
<evidence type="ECO:0000313" key="2">
    <source>
        <dbReference type="EMBL" id="CEM44924.1"/>
    </source>
</evidence>
<feature type="transmembrane region" description="Helical" evidence="1">
    <location>
        <begin position="20"/>
        <end position="42"/>
    </location>
</feature>
<dbReference type="EMBL" id="CDMZ01003048">
    <property type="protein sequence ID" value="CEM44924.1"/>
    <property type="molecule type" value="Genomic_DNA"/>
</dbReference>
<keyword evidence="1" id="KW-1133">Transmembrane helix</keyword>
<keyword evidence="1" id="KW-0472">Membrane</keyword>
<reference evidence="2" key="1">
    <citation type="submission" date="2014-11" db="EMBL/GenBank/DDBJ databases">
        <authorList>
            <person name="Otto D Thomas"/>
            <person name="Naeem Raeece"/>
        </authorList>
    </citation>
    <scope>NUCLEOTIDE SEQUENCE</scope>
</reference>
<feature type="transmembrane region" description="Helical" evidence="1">
    <location>
        <begin position="79"/>
        <end position="98"/>
    </location>
</feature>
<dbReference type="VEuPathDB" id="CryptoDB:Cvel_7334"/>